<evidence type="ECO:0000256" key="4">
    <source>
        <dbReference type="SAM" id="MobiDB-lite"/>
    </source>
</evidence>
<feature type="region of interest" description="Disordered" evidence="4">
    <location>
        <begin position="1"/>
        <end position="195"/>
    </location>
</feature>
<proteinExistence type="predicted"/>
<evidence type="ECO:0000256" key="2">
    <source>
        <dbReference type="ARBA" id="ARBA00022741"/>
    </source>
</evidence>
<dbReference type="EMBL" id="CP065959">
    <property type="protein sequence ID" value="QQC93976.1"/>
    <property type="molecule type" value="Genomic_DNA"/>
</dbReference>
<dbReference type="SMART" id="SM00836">
    <property type="entry name" value="DALR_1"/>
    <property type="match status" value="1"/>
</dbReference>
<dbReference type="GO" id="GO:0006420">
    <property type="term" value="P:arginyl-tRNA aminoacylation"/>
    <property type="evidence" value="ECO:0007669"/>
    <property type="project" value="InterPro"/>
</dbReference>
<accession>A0A7T4PPE5</accession>
<dbReference type="Proteomes" id="UP000596130">
    <property type="component" value="Chromosome"/>
</dbReference>
<dbReference type="AlphaFoldDB" id="A0A7T4PPE5"/>
<organism evidence="6 7">
    <name type="scientific">Streptomyces alfalfae</name>
    <dbReference type="NCBI Taxonomy" id="1642299"/>
    <lineage>
        <taxon>Bacteria</taxon>
        <taxon>Bacillati</taxon>
        <taxon>Actinomycetota</taxon>
        <taxon>Actinomycetes</taxon>
        <taxon>Kitasatosporales</taxon>
        <taxon>Streptomycetaceae</taxon>
        <taxon>Streptomyces</taxon>
    </lineage>
</organism>
<name>A0A7T4PPE5_9ACTN</name>
<feature type="compositionally biased region" description="Polar residues" evidence="4">
    <location>
        <begin position="166"/>
        <end position="183"/>
    </location>
</feature>
<dbReference type="Gene3D" id="1.10.730.10">
    <property type="entry name" value="Isoleucyl-tRNA Synthetase, Domain 1"/>
    <property type="match status" value="1"/>
</dbReference>
<keyword evidence="3" id="KW-0067">ATP-binding</keyword>
<dbReference type="GO" id="GO:0004814">
    <property type="term" value="F:arginine-tRNA ligase activity"/>
    <property type="evidence" value="ECO:0007669"/>
    <property type="project" value="InterPro"/>
</dbReference>
<keyword evidence="1" id="KW-0436">Ligase</keyword>
<dbReference type="InterPro" id="IPR009080">
    <property type="entry name" value="tRNAsynth_Ia_anticodon-bd"/>
</dbReference>
<evidence type="ECO:0000313" key="6">
    <source>
        <dbReference type="EMBL" id="QQC93976.1"/>
    </source>
</evidence>
<feature type="domain" description="DALR anticodon binding" evidence="5">
    <location>
        <begin position="236"/>
        <end position="348"/>
    </location>
</feature>
<dbReference type="InterPro" id="IPR008909">
    <property type="entry name" value="DALR_anticod-bd"/>
</dbReference>
<protein>
    <recommendedName>
        <fullName evidence="5">DALR anticodon binding domain-containing protein</fullName>
    </recommendedName>
</protein>
<reference evidence="6 7" key="1">
    <citation type="submission" date="2020-12" db="EMBL/GenBank/DDBJ databases">
        <title>Identification and biosynthesis of polyene macrolides produced by Streptomyces alfalfae Men-myco-93-63.</title>
        <authorList>
            <person name="Liu D."/>
            <person name="Li Y."/>
            <person name="Liu L."/>
            <person name="Han X."/>
            <person name="Shen F."/>
        </authorList>
    </citation>
    <scope>NUCLEOTIDE SEQUENCE [LARGE SCALE GENOMIC DNA]</scope>
    <source>
        <strain evidence="6 7">Men-myco-93-63</strain>
    </source>
</reference>
<keyword evidence="2" id="KW-0547">Nucleotide-binding</keyword>
<feature type="compositionally biased region" description="Low complexity" evidence="4">
    <location>
        <begin position="34"/>
        <end position="49"/>
    </location>
</feature>
<evidence type="ECO:0000313" key="7">
    <source>
        <dbReference type="Proteomes" id="UP000596130"/>
    </source>
</evidence>
<dbReference type="SUPFAM" id="SSF47323">
    <property type="entry name" value="Anticodon-binding domain of a subclass of class I aminoacyl-tRNA synthetases"/>
    <property type="match status" value="1"/>
</dbReference>
<dbReference type="Pfam" id="PF05746">
    <property type="entry name" value="DALR_1"/>
    <property type="match status" value="1"/>
</dbReference>
<evidence type="ECO:0000259" key="5">
    <source>
        <dbReference type="SMART" id="SM00836"/>
    </source>
</evidence>
<dbReference type="GO" id="GO:0005524">
    <property type="term" value="F:ATP binding"/>
    <property type="evidence" value="ECO:0007669"/>
    <property type="project" value="UniProtKB-KW"/>
</dbReference>
<evidence type="ECO:0000256" key="3">
    <source>
        <dbReference type="ARBA" id="ARBA00022840"/>
    </source>
</evidence>
<gene>
    <name evidence="6" type="ORF">I8755_25605</name>
</gene>
<sequence length="348" mass="35191">MDVLGIGVDAPGRPPAALATREPGCASGTLATSRPAAGPAHGRPPAALATPEPGLASGTLATPRPTAAPAPGRPPAALAPEPGFASGDLATPEPGLASGTLATPRPTAAPAPGRPPAALAPPQPAAAPGNLAAPRPAPAPGDRSTPCPAPTPGSQDTTPRTPRPTLGTQNTTPRPTPGTQESLRPTPAPGDPLRLGRDAARWALLHPAAHDRARVTPEQGGDLYVEQRESNPLFRVQYAHARCRALTRNAADLGFTAVPGDTPHPLLDALADYPTVLTLAARHRAPDRVARHLVVVADGLLAYQHAVLPRGEEKPSAAHRARLALAEAAGTVLAGGLSLLGISAPEHL</sequence>
<feature type="compositionally biased region" description="Pro residues" evidence="4">
    <location>
        <begin position="107"/>
        <end position="125"/>
    </location>
</feature>
<evidence type="ECO:0000256" key="1">
    <source>
        <dbReference type="ARBA" id="ARBA00022598"/>
    </source>
</evidence>